<feature type="signal peptide" evidence="2">
    <location>
        <begin position="1"/>
        <end position="22"/>
    </location>
</feature>
<feature type="region of interest" description="Disordered" evidence="1">
    <location>
        <begin position="20"/>
        <end position="44"/>
    </location>
</feature>
<feature type="domain" description="BON" evidence="3">
    <location>
        <begin position="73"/>
        <end position="142"/>
    </location>
</feature>
<name>A0A0P9CJX1_9GAMM</name>
<evidence type="ECO:0000313" key="5">
    <source>
        <dbReference type="Proteomes" id="UP000183104"/>
    </source>
</evidence>
<dbReference type="AlphaFoldDB" id="A0A0P9CJX1"/>
<feature type="chain" id="PRO_5010433405" evidence="2">
    <location>
        <begin position="23"/>
        <end position="144"/>
    </location>
</feature>
<evidence type="ECO:0000256" key="2">
    <source>
        <dbReference type="SAM" id="SignalP"/>
    </source>
</evidence>
<dbReference type="Gene3D" id="3.30.1340.30">
    <property type="match status" value="1"/>
</dbReference>
<proteinExistence type="predicted"/>
<keyword evidence="2" id="KW-0732">Signal</keyword>
<dbReference type="EMBL" id="FMUN01000001">
    <property type="protein sequence ID" value="SCX75374.1"/>
    <property type="molecule type" value="Genomic_DNA"/>
</dbReference>
<dbReference type="Proteomes" id="UP000183104">
    <property type="component" value="Unassembled WGS sequence"/>
</dbReference>
<accession>A0A0P9CJX1</accession>
<evidence type="ECO:0000313" key="4">
    <source>
        <dbReference type="EMBL" id="SCX75374.1"/>
    </source>
</evidence>
<reference evidence="5" key="1">
    <citation type="submission" date="2016-10" db="EMBL/GenBank/DDBJ databases">
        <authorList>
            <person name="Varghese N."/>
        </authorList>
    </citation>
    <scope>NUCLEOTIDE SEQUENCE [LARGE SCALE GENOMIC DNA]</scope>
    <source>
        <strain evidence="5">HL 19</strain>
    </source>
</reference>
<organism evidence="4 5">
    <name type="scientific">Thiohalorhabdus denitrificans</name>
    <dbReference type="NCBI Taxonomy" id="381306"/>
    <lineage>
        <taxon>Bacteria</taxon>
        <taxon>Pseudomonadati</taxon>
        <taxon>Pseudomonadota</taxon>
        <taxon>Gammaproteobacteria</taxon>
        <taxon>Thiohalorhabdales</taxon>
        <taxon>Thiohalorhabdaceae</taxon>
        <taxon>Thiohalorhabdus</taxon>
    </lineage>
</organism>
<dbReference type="InterPro" id="IPR007055">
    <property type="entry name" value="BON_dom"/>
</dbReference>
<evidence type="ECO:0000259" key="3">
    <source>
        <dbReference type="PROSITE" id="PS50914"/>
    </source>
</evidence>
<gene>
    <name evidence="4" type="ORF">SAMN05661077_0234</name>
</gene>
<protein>
    <submittedName>
        <fullName evidence="4">BON domain-containing protein</fullName>
    </submittedName>
</protein>
<sequence>MRWKTGLAVALLVPVLSGPAGAAGEDSGTGDDNGVGKELGELAREIEKETRRQGRYLGEKLGEWAEEGGSWAEDRALQARVKTTLSGVLGAASITAVDVDVTEGVVTLRGELADWEQVARAVRAVEQIDGVRRVISELTAPGSV</sequence>
<evidence type="ECO:0000256" key="1">
    <source>
        <dbReference type="SAM" id="MobiDB-lite"/>
    </source>
</evidence>
<keyword evidence="5" id="KW-1185">Reference proteome</keyword>
<dbReference type="PROSITE" id="PS50914">
    <property type="entry name" value="BON"/>
    <property type="match status" value="1"/>
</dbReference>
<dbReference type="Pfam" id="PF04972">
    <property type="entry name" value="BON"/>
    <property type="match status" value="1"/>
</dbReference>
<dbReference type="OrthoDB" id="370541at2"/>
<dbReference type="RefSeq" id="WP_054967044.1">
    <property type="nucleotide sequence ID" value="NZ_FMUN01000001.1"/>
</dbReference>
<feature type="compositionally biased region" description="Basic and acidic residues" evidence="1">
    <location>
        <begin position="34"/>
        <end position="44"/>
    </location>
</feature>